<reference evidence="3 4" key="1">
    <citation type="submission" date="2016-10" db="EMBL/GenBank/DDBJ databases">
        <authorList>
            <person name="de Groot N.N."/>
        </authorList>
    </citation>
    <scope>NUCLEOTIDE SEQUENCE [LARGE SCALE GENOMIC DNA]</scope>
    <source>
        <strain evidence="3 4">DSM 9179</strain>
    </source>
</reference>
<dbReference type="InterPro" id="IPR000215">
    <property type="entry name" value="Serpin_fam"/>
</dbReference>
<dbReference type="PROSITE" id="PS00284">
    <property type="entry name" value="SERPIN"/>
    <property type="match status" value="1"/>
</dbReference>
<dbReference type="STRING" id="99656.SAMN05421659_105135"/>
<dbReference type="RefSeq" id="WP_092452589.1">
    <property type="nucleotide sequence ID" value="NZ_FOJI01000005.1"/>
</dbReference>
<dbReference type="PANTHER" id="PTHR11461">
    <property type="entry name" value="SERINE PROTEASE INHIBITOR, SERPIN"/>
    <property type="match status" value="1"/>
</dbReference>
<evidence type="ECO:0000259" key="2">
    <source>
        <dbReference type="SMART" id="SM00093"/>
    </source>
</evidence>
<dbReference type="InterPro" id="IPR042178">
    <property type="entry name" value="Serpin_sf_1"/>
</dbReference>
<accession>A0A1I0PJF6</accession>
<dbReference type="OrthoDB" id="9764871at2"/>
<feature type="domain" description="Serpin" evidence="2">
    <location>
        <begin position="64"/>
        <end position="417"/>
    </location>
</feature>
<dbReference type="CDD" id="cd19589">
    <property type="entry name" value="serpin_tengpin-like"/>
    <property type="match status" value="1"/>
</dbReference>
<sequence length="418" mass="46230">MIKYRKRIIATLLCLVFLGIIIVSLVKCSVKIQATDLMKGVTAKEVSGKTSDDEFINSSANFAVELFKKTVSVDKNTLVSPLSVMLSLAMTANGADEQTKKEMETLLGGTIPLNELNNYLYTYVKNLPSSKKYKLKIANSIWFKDEESFIVEDDFLQKNADYYGTQIYNSKFDSQAATDMNMWVNRKTDGMIGNIIDKIDPSNVMFLINAIAFDAEWENKYNGSTNGTFTAFNGIKSTVKMMSTSESEYIDDGKVTGFIKSYKDNKYSFVALLPYEESSINDYISTLTGESLLAEINSAQHISIETQLPKFSSEYSLEMKDALMALGMNTAFDENTANFSKMGKSSGGNLYIANIIHKTYITVNEGGTKAGASTVTRMGVKGTPIVGKPVILDRPFVYAIIDNSTSLPIFIGTVMDIK</sequence>
<dbReference type="SUPFAM" id="SSF56574">
    <property type="entry name" value="Serpins"/>
    <property type="match status" value="1"/>
</dbReference>
<name>A0A1I0PJF6_9FIRM</name>
<gene>
    <name evidence="3" type="ORF">SAMN05421659_105135</name>
</gene>
<dbReference type="Pfam" id="PF00079">
    <property type="entry name" value="Serpin"/>
    <property type="match status" value="1"/>
</dbReference>
<dbReference type="InterPro" id="IPR023796">
    <property type="entry name" value="Serpin_dom"/>
</dbReference>
<keyword evidence="4" id="KW-1185">Reference proteome</keyword>
<dbReference type="Gene3D" id="2.30.39.10">
    <property type="entry name" value="Alpha-1-antitrypsin, domain 1"/>
    <property type="match status" value="1"/>
</dbReference>
<dbReference type="GO" id="GO:0005615">
    <property type="term" value="C:extracellular space"/>
    <property type="evidence" value="ECO:0007669"/>
    <property type="project" value="InterPro"/>
</dbReference>
<dbReference type="AlphaFoldDB" id="A0A1I0PJF6"/>
<dbReference type="GO" id="GO:0004867">
    <property type="term" value="F:serine-type endopeptidase inhibitor activity"/>
    <property type="evidence" value="ECO:0007669"/>
    <property type="project" value="InterPro"/>
</dbReference>
<proteinExistence type="inferred from homology"/>
<dbReference type="SMART" id="SM00093">
    <property type="entry name" value="SERPIN"/>
    <property type="match status" value="1"/>
</dbReference>
<organism evidence="3 4">
    <name type="scientific">[Clostridium] fimetarium</name>
    <dbReference type="NCBI Taxonomy" id="99656"/>
    <lineage>
        <taxon>Bacteria</taxon>
        <taxon>Bacillati</taxon>
        <taxon>Bacillota</taxon>
        <taxon>Clostridia</taxon>
        <taxon>Lachnospirales</taxon>
        <taxon>Lachnospiraceae</taxon>
    </lineage>
</organism>
<dbReference type="InterPro" id="IPR036186">
    <property type="entry name" value="Serpin_sf"/>
</dbReference>
<evidence type="ECO:0000313" key="3">
    <source>
        <dbReference type="EMBL" id="SEW14574.1"/>
    </source>
</evidence>
<evidence type="ECO:0000256" key="1">
    <source>
        <dbReference type="RuleBase" id="RU000411"/>
    </source>
</evidence>
<protein>
    <submittedName>
        <fullName evidence="3">Serpin B</fullName>
    </submittedName>
</protein>
<dbReference type="Gene3D" id="3.30.497.10">
    <property type="entry name" value="Antithrombin, subunit I, domain 2"/>
    <property type="match status" value="1"/>
</dbReference>
<comment type="similarity">
    <text evidence="1">Belongs to the serpin family.</text>
</comment>
<dbReference type="InterPro" id="IPR023795">
    <property type="entry name" value="Serpin_CS"/>
</dbReference>
<dbReference type="PANTHER" id="PTHR11461:SF211">
    <property type="entry name" value="GH10112P-RELATED"/>
    <property type="match status" value="1"/>
</dbReference>
<dbReference type="Proteomes" id="UP000199701">
    <property type="component" value="Unassembled WGS sequence"/>
</dbReference>
<dbReference type="InterPro" id="IPR042185">
    <property type="entry name" value="Serpin_sf_2"/>
</dbReference>
<dbReference type="EMBL" id="FOJI01000005">
    <property type="protein sequence ID" value="SEW14574.1"/>
    <property type="molecule type" value="Genomic_DNA"/>
</dbReference>
<evidence type="ECO:0000313" key="4">
    <source>
        <dbReference type="Proteomes" id="UP000199701"/>
    </source>
</evidence>